<evidence type="ECO:0000313" key="1">
    <source>
        <dbReference type="EMBL" id="SKL45605.1"/>
    </source>
</evidence>
<accession>A0A1U0XTU3</accession>
<dbReference type="EMBL" id="FVGW01000001">
    <property type="protein sequence ID" value="SKL45605.1"/>
    <property type="molecule type" value="Genomic_DNA"/>
</dbReference>
<name>A0A1U0XTU3_9MYCO</name>
<reference evidence="1 2" key="1">
    <citation type="submission" date="2016-11" db="EMBL/GenBank/DDBJ databases">
        <authorList>
            <consortium name="Pathogen Informatics"/>
        </authorList>
    </citation>
    <scope>NUCLEOTIDE SEQUENCE [LARGE SCALE GENOMIC DNA]</scope>
    <source>
        <strain evidence="1 2">911</strain>
    </source>
</reference>
<protein>
    <recommendedName>
        <fullName evidence="3">Lipoprotein</fullName>
    </recommendedName>
</protein>
<organism evidence="1 2">
    <name type="scientific">Mycobacteroides abscessus subsp. massiliense</name>
    <dbReference type="NCBI Taxonomy" id="1962118"/>
    <lineage>
        <taxon>Bacteria</taxon>
        <taxon>Bacillati</taxon>
        <taxon>Actinomycetota</taxon>
        <taxon>Actinomycetes</taxon>
        <taxon>Mycobacteriales</taxon>
        <taxon>Mycobacteriaceae</taxon>
        <taxon>Mycobacteroides</taxon>
        <taxon>Mycobacteroides abscessus</taxon>
    </lineage>
</organism>
<gene>
    <name evidence="1" type="ORF">SAMEA2259716_00618</name>
</gene>
<sequence length="146" mass="16307">MTIRRFFSSAASVCALLLAGCGPGLTDKDNSPVTALKIEVPESAKPLGGYLDPYRVEFLMPNDQWRGHVDKYYPGKTLSEFVSKTEYEYPPVCIAAFRSGVRLVKWVTSDEIQYLDTDQKAHRSVSVIPDCEPGKAYVRWSLGDPK</sequence>
<proteinExistence type="predicted"/>
<dbReference type="RefSeq" id="WP_005137827.1">
    <property type="nucleotide sequence ID" value="NZ_CP021122.1"/>
</dbReference>
<evidence type="ECO:0008006" key="3">
    <source>
        <dbReference type="Google" id="ProtNLM"/>
    </source>
</evidence>
<dbReference type="Proteomes" id="UP000190074">
    <property type="component" value="Unassembled WGS sequence"/>
</dbReference>
<dbReference type="PROSITE" id="PS51257">
    <property type="entry name" value="PROKAR_LIPOPROTEIN"/>
    <property type="match status" value="1"/>
</dbReference>
<evidence type="ECO:0000313" key="2">
    <source>
        <dbReference type="Proteomes" id="UP000190074"/>
    </source>
</evidence>
<dbReference type="AlphaFoldDB" id="A0A1U0XTU3"/>